<dbReference type="OrthoDB" id="2804062at2759"/>
<gene>
    <name evidence="3" type="ORF">SCHPADRAFT_840402</name>
</gene>
<dbReference type="AlphaFoldDB" id="A0A0H2R060"/>
<feature type="region of interest" description="Disordered" evidence="1">
    <location>
        <begin position="956"/>
        <end position="987"/>
    </location>
</feature>
<feature type="compositionally biased region" description="Basic and acidic residues" evidence="1">
    <location>
        <begin position="956"/>
        <end position="969"/>
    </location>
</feature>
<feature type="compositionally biased region" description="Acidic residues" evidence="1">
    <location>
        <begin position="970"/>
        <end position="987"/>
    </location>
</feature>
<accession>A0A0H2R060</accession>
<dbReference type="Proteomes" id="UP000053477">
    <property type="component" value="Unassembled WGS sequence"/>
</dbReference>
<evidence type="ECO:0000256" key="1">
    <source>
        <dbReference type="SAM" id="MobiDB-lite"/>
    </source>
</evidence>
<reference evidence="3 4" key="1">
    <citation type="submission" date="2015-04" db="EMBL/GenBank/DDBJ databases">
        <title>Complete genome sequence of Schizopora paradoxa KUC8140, a cosmopolitan wood degrader in East Asia.</title>
        <authorList>
            <consortium name="DOE Joint Genome Institute"/>
            <person name="Min B."/>
            <person name="Park H."/>
            <person name="Jang Y."/>
            <person name="Kim J.-J."/>
            <person name="Kim K.H."/>
            <person name="Pangilinan J."/>
            <person name="Lipzen A."/>
            <person name="Riley R."/>
            <person name="Grigoriev I.V."/>
            <person name="Spatafora J.W."/>
            <person name="Choi I.-G."/>
        </authorList>
    </citation>
    <scope>NUCLEOTIDE SEQUENCE [LARGE SCALE GENOMIC DNA]</scope>
    <source>
        <strain evidence="3 4">KUC8140</strain>
    </source>
</reference>
<sequence length="987" mass="111369">KVEDWEVNVRTQYLDELLRLDGRGSFIETDACGVCTKGIGVFRCKICIGGGLRCSTCIVSEHMRMPLHPILKWNGSFFEKTALSALGLRIQLGHDIGTCGHPEPGPCNFLVVDLTGFHRVSINFCACKRNGVVTERYVQLLRTQWFPATFDSPATAFTFDLLDFFHQLTHQAKTNAYDFLCTIQQRTDSTGVEKEIHRYNEFACVVRIWRHLILIKRAGRGHDPSGIEAALAGSCVITCLACPIPGVNLPEGWDSMSVLIIWLFALFLSVDANFKLRLKARGISFFQLGSGWSYSVEDDDYNEVTDSFGEQTEENNCESQHSAIIKANTRNAKGYLASGIAGLVCGRHTLVRPSAFGDLKKGERYCSIDYLLLATLIGAGVKLVFLTYDIACQWVKNFPSRVKKFPARLRRSVKGITLRTAVPKAHIEAHGPSCHSKHSLNTQPYVGRTYGEGVEQQWSHINSVATSTREMGPGARKEVLNDHWNWWNWRKCILFGPHFKKNLEHAISMHEKHHDLFIEFSSTFPKKVVEEWSAMVDTWVADQTKPDPYAEPVVETTMNDIRLQLAKEDDADKARSRTVPHELSPSAFLFNGLQLEEQQRAIRHQVSASSHRTPTQQAELQETRNTLRNRIQIWQTVQDVHMPFVPALRHQNSTASADLSEPITADNPPSASILADNIPLFLPSSLPNNAAGSCESLRKMEYRLRYAQCDDALADIRRLRRVLKNVTYFKAKNITGTGGKANTRARTLYNRFQGRVTKAVEKYRDGRAALEKLDAGGAWANRFQVLNSGDVRGPGMEDGNSFGHFEQSWIWLVPPQQGEPRVDDDTAERYGESVRVEWSKSKARVMRWGEECHLIVEEMRRVLVSLESKAVEWDTRRSSRVAQSADVQDGLAAYAAKQAYHLRELRLRFASLWLPVLHDNESKLSNTVVGCEVDSYTKSVIVALKDLFNFVPPKEMTTDTTKDITKDDEPSSESDNELDNEEELDLD</sequence>
<dbReference type="PANTHER" id="PTHR33096">
    <property type="entry name" value="CXC2 DOMAIN-CONTAINING PROTEIN"/>
    <property type="match status" value="1"/>
</dbReference>
<dbReference type="Pfam" id="PF18758">
    <property type="entry name" value="KDZ"/>
    <property type="match status" value="1"/>
</dbReference>
<evidence type="ECO:0000313" key="3">
    <source>
        <dbReference type="EMBL" id="KLO04642.1"/>
    </source>
</evidence>
<dbReference type="Pfam" id="PF18803">
    <property type="entry name" value="CxC2"/>
    <property type="match status" value="1"/>
</dbReference>
<evidence type="ECO:0000313" key="4">
    <source>
        <dbReference type="Proteomes" id="UP000053477"/>
    </source>
</evidence>
<dbReference type="PANTHER" id="PTHR33096:SF1">
    <property type="entry name" value="CXC1-LIKE CYSTEINE CLUSTER ASSOCIATED WITH KDZ TRANSPOSASES DOMAIN-CONTAINING PROTEIN"/>
    <property type="match status" value="1"/>
</dbReference>
<dbReference type="InterPro" id="IPR040521">
    <property type="entry name" value="KDZ"/>
</dbReference>
<feature type="non-terminal residue" evidence="3">
    <location>
        <position position="1"/>
    </location>
</feature>
<protein>
    <recommendedName>
        <fullName evidence="2">CxC2-like cysteine cluster KDZ transposase-associated domain-containing protein</fullName>
    </recommendedName>
</protein>
<evidence type="ECO:0000259" key="2">
    <source>
        <dbReference type="Pfam" id="PF18803"/>
    </source>
</evidence>
<keyword evidence="4" id="KW-1185">Reference proteome</keyword>
<proteinExistence type="predicted"/>
<dbReference type="InParanoid" id="A0A0H2R060"/>
<dbReference type="STRING" id="27342.A0A0H2R060"/>
<name>A0A0H2R060_9AGAM</name>
<dbReference type="EMBL" id="KQ086475">
    <property type="protein sequence ID" value="KLO04642.1"/>
    <property type="molecule type" value="Genomic_DNA"/>
</dbReference>
<organism evidence="3 4">
    <name type="scientific">Schizopora paradoxa</name>
    <dbReference type="NCBI Taxonomy" id="27342"/>
    <lineage>
        <taxon>Eukaryota</taxon>
        <taxon>Fungi</taxon>
        <taxon>Dikarya</taxon>
        <taxon>Basidiomycota</taxon>
        <taxon>Agaricomycotina</taxon>
        <taxon>Agaricomycetes</taxon>
        <taxon>Hymenochaetales</taxon>
        <taxon>Schizoporaceae</taxon>
        <taxon>Schizopora</taxon>
    </lineage>
</organism>
<feature type="domain" description="CxC2-like cysteine cluster KDZ transposase-associated" evidence="2">
    <location>
        <begin position="83"/>
        <end position="191"/>
    </location>
</feature>
<dbReference type="InterPro" id="IPR041457">
    <property type="entry name" value="CxC2_KDZ-assoc"/>
</dbReference>